<organism evidence="2 3">
    <name type="scientific">Dermatophagoides pteronyssinus</name>
    <name type="common">European house dust mite</name>
    <dbReference type="NCBI Taxonomy" id="6956"/>
    <lineage>
        <taxon>Eukaryota</taxon>
        <taxon>Metazoa</taxon>
        <taxon>Ecdysozoa</taxon>
        <taxon>Arthropoda</taxon>
        <taxon>Chelicerata</taxon>
        <taxon>Arachnida</taxon>
        <taxon>Acari</taxon>
        <taxon>Acariformes</taxon>
        <taxon>Sarcoptiformes</taxon>
        <taxon>Astigmata</taxon>
        <taxon>Psoroptidia</taxon>
        <taxon>Analgoidea</taxon>
        <taxon>Pyroglyphidae</taxon>
        <taxon>Dermatophagoidinae</taxon>
        <taxon>Dermatophagoides</taxon>
    </lineage>
</organism>
<name>A0ABQ8JB86_DERPT</name>
<feature type="transmembrane region" description="Helical" evidence="1">
    <location>
        <begin position="645"/>
        <end position="668"/>
    </location>
</feature>
<feature type="transmembrane region" description="Helical" evidence="1">
    <location>
        <begin position="789"/>
        <end position="808"/>
    </location>
</feature>
<accession>A0ABQ8JB86</accession>
<keyword evidence="3" id="KW-1185">Reference proteome</keyword>
<gene>
    <name evidence="2" type="ORF">DERP_001704</name>
</gene>
<proteinExistence type="predicted"/>
<evidence type="ECO:0000313" key="2">
    <source>
        <dbReference type="EMBL" id="KAH9419872.1"/>
    </source>
</evidence>
<feature type="transmembrane region" description="Helical" evidence="1">
    <location>
        <begin position="369"/>
        <end position="391"/>
    </location>
</feature>
<protein>
    <submittedName>
        <fullName evidence="2">Uncharacterized protein</fullName>
    </submittedName>
</protein>
<sequence>MSNLTMMMKNFLIRKYSSIQQQFSATITVLSPLLLFRMMEYLQRYLKMYNDFRECKRLNDHDEGTIYQKTSIKIHPNCQICLATNFIETLLLIQFMKFIYFYFFSKHDPLWIHINADCMGIFGLEPLINLCAAMLIIQIGSFNHNLFYKNFPSSKMYVILFEKNGYLQFHPPYFYRNKLANLITKNIVEKILKTFSFFIIIIHLAYLTIELITIRFVYNHFEKLPANNNETYDFIIQYFKIFMMIINWKIFQFFAYIYLHSNLLMATCFSANLFIFYIKTWQTERLLINQSIYSIKFDDIYYNSEPLSFIVCKRLIRFKQYQTDNLRMIDYCRIYSDAFTIFLFIHMPINCYLIIFILSGKSEMRSGFFLFMVIIQQFIVLIGFHIVLVSCNRNFQHPSIRYIERLVQLIKYGYKNFPTLLKLSNYGQTFHTRNKYGFTYGKLELITMKEFVGFALVYSQLLIRKYSSIQQQFLSTKTVLSPLLSFRVMKYLQRYLEMYNDFRECKRLNDHDEGTIYQKTSIKIHPNCQICLATNFIETLLFIQFIKFIYFYFFSTNDPLWIKINADCIGIFNLEPMINLFAAMFIIQIGSYNHNLFYKNFLSSKMYAILFEKNGYLQFHPPYLYRDKLANLITKNAVEKILKTFSFFIIILYLAYVTIELMTIRFVYNHFFLLSINNNEANAFVVQYFKILIMIINWKIFEFFVLIYLHSNLLMATCLLANLLIFYIKVWQTEKLIINQSISSIKFKNNFYHSKILSIFVCKRLIRFIHYQTDNLRMIDHYRIYSNAFTLYLFVNIPINCYLIMFILSGKSAMMTGFFLFIIIIQQSLVLIVFHLLLVICNRNFQHPSIRFINQFVELIKYGYKNFPTLLKLSNYGQAFHTRNKYGFTYGKLELITMQEFVKFALVYSQFLMFVYKYFIHNRRFTNEN</sequence>
<evidence type="ECO:0000256" key="1">
    <source>
        <dbReference type="SAM" id="Phobius"/>
    </source>
</evidence>
<comment type="caution">
    <text evidence="2">The sequence shown here is derived from an EMBL/GenBank/DDBJ whole genome shotgun (WGS) entry which is preliminary data.</text>
</comment>
<feature type="transmembrane region" description="Helical" evidence="1">
    <location>
        <begin position="334"/>
        <end position="357"/>
    </location>
</feature>
<feature type="transmembrane region" description="Helical" evidence="1">
    <location>
        <begin position="80"/>
        <end position="103"/>
    </location>
</feature>
<keyword evidence="1" id="KW-0812">Transmembrane</keyword>
<feature type="transmembrane region" description="Helical" evidence="1">
    <location>
        <begin position="814"/>
        <end position="841"/>
    </location>
</feature>
<dbReference type="EMBL" id="NJHN03000054">
    <property type="protein sequence ID" value="KAH9419872.1"/>
    <property type="molecule type" value="Genomic_DNA"/>
</dbReference>
<keyword evidence="1" id="KW-1133">Transmembrane helix</keyword>
<reference evidence="2 3" key="1">
    <citation type="journal article" date="2018" name="J. Allergy Clin. Immunol.">
        <title>High-quality assembly of Dermatophagoides pteronyssinus genome and transcriptome reveals a wide range of novel allergens.</title>
        <authorList>
            <person name="Liu X.Y."/>
            <person name="Yang K.Y."/>
            <person name="Wang M.Q."/>
            <person name="Kwok J.S."/>
            <person name="Zeng X."/>
            <person name="Yang Z."/>
            <person name="Xiao X.J."/>
            <person name="Lau C.P."/>
            <person name="Li Y."/>
            <person name="Huang Z.M."/>
            <person name="Ba J.G."/>
            <person name="Yim A.K."/>
            <person name="Ouyang C.Y."/>
            <person name="Ngai S.M."/>
            <person name="Chan T.F."/>
            <person name="Leung E.L."/>
            <person name="Liu L."/>
            <person name="Liu Z.G."/>
            <person name="Tsui S.K."/>
        </authorList>
    </citation>
    <scope>NUCLEOTIDE SEQUENCE [LARGE SCALE GENOMIC DNA]</scope>
    <source>
        <strain evidence="2">Derp</strain>
    </source>
</reference>
<feature type="transmembrane region" description="Helical" evidence="1">
    <location>
        <begin position="127"/>
        <end position="147"/>
    </location>
</feature>
<keyword evidence="1" id="KW-0472">Membrane</keyword>
<evidence type="ECO:0000313" key="3">
    <source>
        <dbReference type="Proteomes" id="UP000887458"/>
    </source>
</evidence>
<feature type="transmembrane region" description="Helical" evidence="1">
    <location>
        <begin position="580"/>
        <end position="598"/>
    </location>
</feature>
<feature type="transmembrane region" description="Helical" evidence="1">
    <location>
        <begin position="530"/>
        <end position="553"/>
    </location>
</feature>
<dbReference type="Proteomes" id="UP000887458">
    <property type="component" value="Unassembled WGS sequence"/>
</dbReference>
<feature type="transmembrane region" description="Helical" evidence="1">
    <location>
        <begin position="195"/>
        <end position="218"/>
    </location>
</feature>
<feature type="transmembrane region" description="Helical" evidence="1">
    <location>
        <begin position="713"/>
        <end position="731"/>
    </location>
</feature>
<reference evidence="2 3" key="2">
    <citation type="journal article" date="2022" name="Mol. Biol. Evol.">
        <title>Comparative Genomics Reveals Insights into the Divergent Evolution of Astigmatic Mites and Household Pest Adaptations.</title>
        <authorList>
            <person name="Xiong Q."/>
            <person name="Wan A.T."/>
            <person name="Liu X."/>
            <person name="Fung C.S."/>
            <person name="Xiao X."/>
            <person name="Malainual N."/>
            <person name="Hou J."/>
            <person name="Wang L."/>
            <person name="Wang M."/>
            <person name="Yang K.Y."/>
            <person name="Cui Y."/>
            <person name="Leung E.L."/>
            <person name="Nong W."/>
            <person name="Shin S.K."/>
            <person name="Au S.W."/>
            <person name="Jeong K.Y."/>
            <person name="Chew F.T."/>
            <person name="Hui J.H."/>
            <person name="Leung T.F."/>
            <person name="Tungtrongchitr A."/>
            <person name="Zhong N."/>
            <person name="Liu Z."/>
            <person name="Tsui S.K."/>
        </authorList>
    </citation>
    <scope>NUCLEOTIDE SEQUENCE [LARGE SCALE GENOMIC DNA]</scope>
    <source>
        <strain evidence="2">Derp</strain>
    </source>
</reference>